<evidence type="ECO:0000256" key="7">
    <source>
        <dbReference type="ARBA" id="ARBA00023136"/>
    </source>
</evidence>
<evidence type="ECO:0000256" key="3">
    <source>
        <dbReference type="ARBA" id="ARBA00022475"/>
    </source>
</evidence>
<feature type="transmembrane region" description="Helical" evidence="9">
    <location>
        <begin position="357"/>
        <end position="376"/>
    </location>
</feature>
<keyword evidence="3" id="KW-1003">Cell membrane</keyword>
<dbReference type="EMBL" id="PDNB01000175">
    <property type="protein sequence ID" value="PGH01223.1"/>
    <property type="molecule type" value="Genomic_DNA"/>
</dbReference>
<feature type="compositionally biased region" description="Polar residues" evidence="8">
    <location>
        <begin position="27"/>
        <end position="36"/>
    </location>
</feature>
<dbReference type="AlphaFoldDB" id="A0A2B7WXA2"/>
<evidence type="ECO:0000256" key="9">
    <source>
        <dbReference type="SAM" id="Phobius"/>
    </source>
</evidence>
<evidence type="ECO:0000313" key="10">
    <source>
        <dbReference type="EMBL" id="PGH01223.1"/>
    </source>
</evidence>
<evidence type="ECO:0000256" key="8">
    <source>
        <dbReference type="SAM" id="MobiDB-lite"/>
    </source>
</evidence>
<proteinExistence type="predicted"/>
<dbReference type="PANTHER" id="PTHR33281:SF19">
    <property type="entry name" value="VOLTAGE-DEPENDENT ANION CHANNEL-FORMING PROTEIN YNEE"/>
    <property type="match status" value="1"/>
</dbReference>
<sequence>MADGAAHVEPHHHGRPQQPEKRKSDDASSSSPTVTHITPRPTYISSSNHSHDSKLPHQLLTKRDTIDLDDYFVGPRALDRHSKWPAFMRLHGSVMPRMIIPLIFMACWSTLITCISVWVHNLGISSILLTVLGFVVGLALSLRSSTAYERYAEGRKYWAALMQASRTLARIIWIHTEEREGEEGKDDIIGKLTGINLIVAFSIALKHKLRFEPDISYDDLEGLISHLDTFAKAAHEPGNNITQKPNFLKAVGSYLSVPFAISNPRKAIKRSKKPLGNLPLEILTHLSAYVDSIMAGDMLKIAVYQSQAGAALSTMDEVMTGTERVLNTPLPVAYTILISQISWVYVLALPFQLYRELGWITIPASIVATYIIHGIASICAEIENPFGNDVNDLPLDVFCNQVAADLDIITSSPPPRPEKFVNRPDNMVLFPLSRSSASLWKQRSVGDIRAALKAKATIAPSALQNGGTREKVLEAHGERSVDA</sequence>
<protein>
    <submittedName>
        <fullName evidence="10">Uncharacterized protein</fullName>
    </submittedName>
</protein>
<dbReference type="PANTHER" id="PTHR33281">
    <property type="entry name" value="UPF0187 PROTEIN YNEE"/>
    <property type="match status" value="1"/>
</dbReference>
<dbReference type="OrthoDB" id="1368at2759"/>
<accession>A0A2B7WXA2</accession>
<evidence type="ECO:0000256" key="1">
    <source>
        <dbReference type="ARBA" id="ARBA00004651"/>
    </source>
</evidence>
<reference evidence="10 11" key="1">
    <citation type="submission" date="2017-10" db="EMBL/GenBank/DDBJ databases">
        <title>Comparative genomics in systemic dimorphic fungi from Ajellomycetaceae.</title>
        <authorList>
            <person name="Munoz J.F."/>
            <person name="Mcewen J.G."/>
            <person name="Clay O.K."/>
            <person name="Cuomo C.A."/>
        </authorList>
    </citation>
    <scope>NUCLEOTIDE SEQUENCE [LARGE SCALE GENOMIC DNA]</scope>
    <source>
        <strain evidence="10 11">UAMH5409</strain>
    </source>
</reference>
<comment type="subcellular location">
    <subcellularLocation>
        <location evidence="1">Cell membrane</location>
        <topology evidence="1">Multi-pass membrane protein</topology>
    </subcellularLocation>
</comment>
<evidence type="ECO:0000256" key="6">
    <source>
        <dbReference type="ARBA" id="ARBA00023065"/>
    </source>
</evidence>
<keyword evidence="2" id="KW-0813">Transport</keyword>
<dbReference type="InterPro" id="IPR044669">
    <property type="entry name" value="YneE/VCCN1/2-like"/>
</dbReference>
<feature type="transmembrane region" description="Helical" evidence="9">
    <location>
        <begin position="98"/>
        <end position="118"/>
    </location>
</feature>
<feature type="transmembrane region" description="Helical" evidence="9">
    <location>
        <begin position="124"/>
        <end position="145"/>
    </location>
</feature>
<evidence type="ECO:0000256" key="4">
    <source>
        <dbReference type="ARBA" id="ARBA00022692"/>
    </source>
</evidence>
<comment type="caution">
    <text evidence="10">The sequence shown here is derived from an EMBL/GenBank/DDBJ whole genome shotgun (WGS) entry which is preliminary data.</text>
</comment>
<keyword evidence="7 9" id="KW-0472">Membrane</keyword>
<dbReference type="STRING" id="1447875.A0A2B7WXA2"/>
<name>A0A2B7WXA2_9EURO</name>
<dbReference type="Proteomes" id="UP000223968">
    <property type="component" value="Unassembled WGS sequence"/>
</dbReference>
<dbReference type="GO" id="GO:0005886">
    <property type="term" value="C:plasma membrane"/>
    <property type="evidence" value="ECO:0007669"/>
    <property type="project" value="UniProtKB-SubCell"/>
</dbReference>
<evidence type="ECO:0000313" key="11">
    <source>
        <dbReference type="Proteomes" id="UP000223968"/>
    </source>
</evidence>
<evidence type="ECO:0000256" key="5">
    <source>
        <dbReference type="ARBA" id="ARBA00022989"/>
    </source>
</evidence>
<feature type="region of interest" description="Disordered" evidence="8">
    <location>
        <begin position="1"/>
        <end position="54"/>
    </location>
</feature>
<evidence type="ECO:0000256" key="2">
    <source>
        <dbReference type="ARBA" id="ARBA00022448"/>
    </source>
</evidence>
<gene>
    <name evidence="10" type="ORF">AJ79_07994</name>
</gene>
<keyword evidence="11" id="KW-1185">Reference proteome</keyword>
<keyword evidence="5 9" id="KW-1133">Transmembrane helix</keyword>
<keyword evidence="4 9" id="KW-0812">Transmembrane</keyword>
<feature type="compositionally biased region" description="Basic and acidic residues" evidence="8">
    <location>
        <begin position="1"/>
        <end position="11"/>
    </location>
</feature>
<feature type="transmembrane region" description="Helical" evidence="9">
    <location>
        <begin position="332"/>
        <end position="351"/>
    </location>
</feature>
<keyword evidence="6" id="KW-0406">Ion transport</keyword>
<dbReference type="Pfam" id="PF25539">
    <property type="entry name" value="Bestrophin_2"/>
    <property type="match status" value="1"/>
</dbReference>
<organism evidence="10 11">
    <name type="scientific">Helicocarpus griseus UAMH5409</name>
    <dbReference type="NCBI Taxonomy" id="1447875"/>
    <lineage>
        <taxon>Eukaryota</taxon>
        <taxon>Fungi</taxon>
        <taxon>Dikarya</taxon>
        <taxon>Ascomycota</taxon>
        <taxon>Pezizomycotina</taxon>
        <taxon>Eurotiomycetes</taxon>
        <taxon>Eurotiomycetidae</taxon>
        <taxon>Onygenales</taxon>
        <taxon>Ajellomycetaceae</taxon>
        <taxon>Helicocarpus</taxon>
    </lineage>
</organism>
<dbReference type="GO" id="GO:0005254">
    <property type="term" value="F:chloride channel activity"/>
    <property type="evidence" value="ECO:0007669"/>
    <property type="project" value="InterPro"/>
</dbReference>